<feature type="transmembrane region" description="Helical" evidence="1">
    <location>
        <begin position="15"/>
        <end position="38"/>
    </location>
</feature>
<keyword evidence="1" id="KW-0812">Transmembrane</keyword>
<gene>
    <name evidence="2" type="ORF">EVJ48_10240</name>
</gene>
<feature type="transmembrane region" description="Helical" evidence="1">
    <location>
        <begin position="58"/>
        <end position="75"/>
    </location>
</feature>
<dbReference type="Proteomes" id="UP000322454">
    <property type="component" value="Unassembled WGS sequence"/>
</dbReference>
<reference evidence="2 3" key="1">
    <citation type="submission" date="2019-01" db="EMBL/GenBank/DDBJ databases">
        <title>Insights into ecological role of a new deltaproteobacterial order Candidatus Sinidesulfobacterales (Sva0485) by metagenomics and metatranscriptomics.</title>
        <authorList>
            <person name="Tan S."/>
            <person name="Liu J."/>
            <person name="Fang Y."/>
            <person name="Hedlund B."/>
            <person name="Lian Z.-H."/>
            <person name="Huang L.-Y."/>
            <person name="Li J.-T."/>
            <person name="Huang L.-N."/>
            <person name="Li W.-J."/>
            <person name="Jiang H.-C."/>
            <person name="Dong H.-L."/>
            <person name="Shu W.-S."/>
        </authorList>
    </citation>
    <scope>NUCLEOTIDE SEQUENCE [LARGE SCALE GENOMIC DNA]</scope>
    <source>
        <strain evidence="2">AP4</strain>
    </source>
</reference>
<dbReference type="EMBL" id="SHMQ01000060">
    <property type="protein sequence ID" value="RZV36604.1"/>
    <property type="molecule type" value="Genomic_DNA"/>
</dbReference>
<organism evidence="2 3">
    <name type="scientific">Candidatus Acidulodesulfobacterium acidiphilum</name>
    <dbReference type="NCBI Taxonomy" id="2597224"/>
    <lineage>
        <taxon>Bacteria</taxon>
        <taxon>Deltaproteobacteria</taxon>
        <taxon>Candidatus Acidulodesulfobacterales</taxon>
        <taxon>Candidatus Acidulodesulfobacterium</taxon>
    </lineage>
</organism>
<keyword evidence="1" id="KW-1133">Transmembrane helix</keyword>
<proteinExistence type="predicted"/>
<sequence length="98" mass="10982">MAAANNMKKRKNHNWCGITLLALYGLFTIYASFFLSYLNKDKVIGKLSNEAIAGIKESFILWGVIMIIGAILLLIREYVLKSGQQEVKDTESGVSPHY</sequence>
<evidence type="ECO:0000256" key="1">
    <source>
        <dbReference type="SAM" id="Phobius"/>
    </source>
</evidence>
<evidence type="ECO:0000313" key="2">
    <source>
        <dbReference type="EMBL" id="RZV36604.1"/>
    </source>
</evidence>
<evidence type="ECO:0000313" key="3">
    <source>
        <dbReference type="Proteomes" id="UP000322454"/>
    </source>
</evidence>
<dbReference type="AlphaFoldDB" id="A0A520X5W9"/>
<keyword evidence="1" id="KW-0472">Membrane</keyword>
<protein>
    <submittedName>
        <fullName evidence="2">Uncharacterized protein</fullName>
    </submittedName>
</protein>
<accession>A0A520X5W9</accession>
<comment type="caution">
    <text evidence="2">The sequence shown here is derived from an EMBL/GenBank/DDBJ whole genome shotgun (WGS) entry which is preliminary data.</text>
</comment>
<name>A0A520X5W9_9DELT</name>